<feature type="chain" id="PRO_5043029709" description="NADH dehydrogenase subunit 4" evidence="2">
    <location>
        <begin position="23"/>
        <end position="67"/>
    </location>
</feature>
<keyword evidence="1" id="KW-0472">Membrane</keyword>
<proteinExistence type="predicted"/>
<name>A0AAP0NNL2_9MAGN</name>
<evidence type="ECO:0000256" key="1">
    <source>
        <dbReference type="SAM" id="Phobius"/>
    </source>
</evidence>
<keyword evidence="2" id="KW-0732">Signal</keyword>
<sequence>MNIFYGPFLLMSFLWTWSLGSATLSLSLCNAMQGEVLVHVTAFLNFFSFFSTSLLLYLFWFINCGSY</sequence>
<organism evidence="3 4">
    <name type="scientific">Stephania cephalantha</name>
    <dbReference type="NCBI Taxonomy" id="152367"/>
    <lineage>
        <taxon>Eukaryota</taxon>
        <taxon>Viridiplantae</taxon>
        <taxon>Streptophyta</taxon>
        <taxon>Embryophyta</taxon>
        <taxon>Tracheophyta</taxon>
        <taxon>Spermatophyta</taxon>
        <taxon>Magnoliopsida</taxon>
        <taxon>Ranunculales</taxon>
        <taxon>Menispermaceae</taxon>
        <taxon>Menispermoideae</taxon>
        <taxon>Cissampelideae</taxon>
        <taxon>Stephania</taxon>
    </lineage>
</organism>
<comment type="caution">
    <text evidence="3">The sequence shown here is derived from an EMBL/GenBank/DDBJ whole genome shotgun (WGS) entry which is preliminary data.</text>
</comment>
<keyword evidence="4" id="KW-1185">Reference proteome</keyword>
<reference evidence="3 4" key="1">
    <citation type="submission" date="2024-01" db="EMBL/GenBank/DDBJ databases">
        <title>Genome assemblies of Stephania.</title>
        <authorList>
            <person name="Yang L."/>
        </authorList>
    </citation>
    <scope>NUCLEOTIDE SEQUENCE [LARGE SCALE GENOMIC DNA]</scope>
    <source>
        <strain evidence="3">JXDWG</strain>
        <tissue evidence="3">Leaf</tissue>
    </source>
</reference>
<evidence type="ECO:0008006" key="5">
    <source>
        <dbReference type="Google" id="ProtNLM"/>
    </source>
</evidence>
<dbReference type="Proteomes" id="UP001419268">
    <property type="component" value="Unassembled WGS sequence"/>
</dbReference>
<evidence type="ECO:0000313" key="3">
    <source>
        <dbReference type="EMBL" id="KAK9112539.1"/>
    </source>
</evidence>
<evidence type="ECO:0000313" key="4">
    <source>
        <dbReference type="Proteomes" id="UP001419268"/>
    </source>
</evidence>
<dbReference type="EMBL" id="JBBNAG010000008">
    <property type="protein sequence ID" value="KAK9112539.1"/>
    <property type="molecule type" value="Genomic_DNA"/>
</dbReference>
<keyword evidence="1" id="KW-1133">Transmembrane helix</keyword>
<dbReference type="AlphaFoldDB" id="A0AAP0NNL2"/>
<accession>A0AAP0NNL2</accession>
<evidence type="ECO:0000256" key="2">
    <source>
        <dbReference type="SAM" id="SignalP"/>
    </source>
</evidence>
<feature type="signal peptide" evidence="2">
    <location>
        <begin position="1"/>
        <end position="22"/>
    </location>
</feature>
<feature type="transmembrane region" description="Helical" evidence="1">
    <location>
        <begin position="37"/>
        <end position="62"/>
    </location>
</feature>
<gene>
    <name evidence="3" type="ORF">Scep_020058</name>
</gene>
<protein>
    <recommendedName>
        <fullName evidence="5">NADH dehydrogenase subunit 4</fullName>
    </recommendedName>
</protein>
<keyword evidence="1" id="KW-0812">Transmembrane</keyword>